<evidence type="ECO:0000313" key="5">
    <source>
        <dbReference type="Proteomes" id="UP000248924"/>
    </source>
</evidence>
<evidence type="ECO:0000313" key="4">
    <source>
        <dbReference type="EMBL" id="PZG24223.1"/>
    </source>
</evidence>
<dbReference type="RefSeq" id="WP_111211736.1">
    <property type="nucleotide sequence ID" value="NZ_POTY01000002.1"/>
</dbReference>
<feature type="domain" description="HTH merR-type" evidence="3">
    <location>
        <begin position="1"/>
        <end position="68"/>
    </location>
</feature>
<dbReference type="GO" id="GO:0003700">
    <property type="term" value="F:DNA-binding transcription factor activity"/>
    <property type="evidence" value="ECO:0007669"/>
    <property type="project" value="InterPro"/>
</dbReference>
<dbReference type="GO" id="GO:0003677">
    <property type="term" value="F:DNA binding"/>
    <property type="evidence" value="ECO:0007669"/>
    <property type="project" value="UniProtKB-KW"/>
</dbReference>
<dbReference type="PANTHER" id="PTHR30204:SF97">
    <property type="entry name" value="MERR FAMILY REGULATORY PROTEIN"/>
    <property type="match status" value="1"/>
</dbReference>
<dbReference type="PROSITE" id="PS50937">
    <property type="entry name" value="HTH_MERR_2"/>
    <property type="match status" value="1"/>
</dbReference>
<evidence type="ECO:0000259" key="3">
    <source>
        <dbReference type="PROSITE" id="PS50937"/>
    </source>
</evidence>
<reference evidence="4 5" key="1">
    <citation type="submission" date="2018-01" db="EMBL/GenBank/DDBJ databases">
        <title>Draft genome sequence of Jishengella sp. NA12.</title>
        <authorList>
            <person name="Sahin N."/>
            <person name="Ay H."/>
            <person name="Saygin H."/>
        </authorList>
    </citation>
    <scope>NUCLEOTIDE SEQUENCE [LARGE SCALE GENOMIC DNA]</scope>
    <source>
        <strain evidence="4 5">NA12</strain>
    </source>
</reference>
<dbReference type="Pfam" id="PF13411">
    <property type="entry name" value="MerR_1"/>
    <property type="match status" value="1"/>
</dbReference>
<dbReference type="OrthoDB" id="3824912at2"/>
<keyword evidence="1" id="KW-0238">DNA-binding</keyword>
<dbReference type="AlphaFoldDB" id="A0A2W2EP85"/>
<feature type="region of interest" description="Disordered" evidence="2">
    <location>
        <begin position="125"/>
        <end position="159"/>
    </location>
</feature>
<organism evidence="4 5">
    <name type="scientific">Micromonospora craterilacus</name>
    <dbReference type="NCBI Taxonomy" id="1655439"/>
    <lineage>
        <taxon>Bacteria</taxon>
        <taxon>Bacillati</taxon>
        <taxon>Actinomycetota</taxon>
        <taxon>Actinomycetes</taxon>
        <taxon>Micromonosporales</taxon>
        <taxon>Micromonosporaceae</taxon>
        <taxon>Micromonospora</taxon>
    </lineage>
</organism>
<sequence length="159" mass="17120">MQIGELSKRTGASVRMLRYYEEQGLLVPTRTDSGYRVYQDADVDRVARIRCMLSAALPSGVVGQALRFLLDGRAVIPDEPADRARLAETLQGELDTLTEKIAALQHSRDLLATIVADVRGELVGPGRPGDPGGAVVRRSVRKAGPAVGRARGAGRDTDR</sequence>
<keyword evidence="5" id="KW-1185">Reference proteome</keyword>
<name>A0A2W2EP85_9ACTN</name>
<dbReference type="EMBL" id="POTY01000002">
    <property type="protein sequence ID" value="PZG24223.1"/>
    <property type="molecule type" value="Genomic_DNA"/>
</dbReference>
<evidence type="ECO:0000256" key="2">
    <source>
        <dbReference type="SAM" id="MobiDB-lite"/>
    </source>
</evidence>
<dbReference type="InterPro" id="IPR047057">
    <property type="entry name" value="MerR_fam"/>
</dbReference>
<evidence type="ECO:0000256" key="1">
    <source>
        <dbReference type="ARBA" id="ARBA00023125"/>
    </source>
</evidence>
<protein>
    <submittedName>
        <fullName evidence="4">MerR family transcriptional regulator</fullName>
    </submittedName>
</protein>
<gene>
    <name evidence="4" type="ORF">C1I95_00525</name>
</gene>
<dbReference type="Gene3D" id="1.10.1660.10">
    <property type="match status" value="1"/>
</dbReference>
<accession>A0A2W2EP85</accession>
<dbReference type="InterPro" id="IPR009061">
    <property type="entry name" value="DNA-bd_dom_put_sf"/>
</dbReference>
<comment type="caution">
    <text evidence="4">The sequence shown here is derived from an EMBL/GenBank/DDBJ whole genome shotgun (WGS) entry which is preliminary data.</text>
</comment>
<dbReference type="PRINTS" id="PR00040">
    <property type="entry name" value="HTHMERR"/>
</dbReference>
<dbReference type="PANTHER" id="PTHR30204">
    <property type="entry name" value="REDOX-CYCLING DRUG-SENSING TRANSCRIPTIONAL ACTIVATOR SOXR"/>
    <property type="match status" value="1"/>
</dbReference>
<dbReference type="Proteomes" id="UP000248924">
    <property type="component" value="Unassembled WGS sequence"/>
</dbReference>
<dbReference type="SMART" id="SM00422">
    <property type="entry name" value="HTH_MERR"/>
    <property type="match status" value="1"/>
</dbReference>
<dbReference type="InterPro" id="IPR000551">
    <property type="entry name" value="MerR-type_HTH_dom"/>
</dbReference>
<dbReference type="SUPFAM" id="SSF46955">
    <property type="entry name" value="Putative DNA-binding domain"/>
    <property type="match status" value="1"/>
</dbReference>
<proteinExistence type="predicted"/>